<feature type="region of interest" description="Disordered" evidence="1">
    <location>
        <begin position="375"/>
        <end position="397"/>
    </location>
</feature>
<proteinExistence type="predicted"/>
<dbReference type="Pfam" id="PF00188">
    <property type="entry name" value="CAP"/>
    <property type="match status" value="1"/>
</dbReference>
<organism evidence="3 4">
    <name type="scientific">Armatimonas rosea</name>
    <dbReference type="NCBI Taxonomy" id="685828"/>
    <lineage>
        <taxon>Bacteria</taxon>
        <taxon>Bacillati</taxon>
        <taxon>Armatimonadota</taxon>
        <taxon>Armatimonadia</taxon>
        <taxon>Armatimonadales</taxon>
        <taxon>Armatimonadaceae</taxon>
        <taxon>Armatimonas</taxon>
    </lineage>
</organism>
<protein>
    <recommendedName>
        <fullName evidence="2">SCP domain-containing protein</fullName>
    </recommendedName>
</protein>
<dbReference type="Gene3D" id="3.40.33.10">
    <property type="entry name" value="CAP"/>
    <property type="match status" value="1"/>
</dbReference>
<accession>A0A7W9SXB7</accession>
<feature type="domain" description="SCP" evidence="2">
    <location>
        <begin position="129"/>
        <end position="237"/>
    </location>
</feature>
<sequence length="397" mass="43330">MRGPLLAALLCLLPAPHQTLWEGSEPRPQGKTPLERPPLVWQMRPRGGAQLRRIQMRVNGTPIPTRYDNDTQSIVGEPSEPLPLGVLKATCEVWLSNDKGVDMEWSFTRVPAPPPAPAPDQAQQEAIAQVNRLRRAALLPDMQAQPALCLAAARHSRYLLANKLALTHEQTEGKPEFYGKDPDARAERAGFFESCYEVIAQAPQAALSIQNLLDAPYHRAALLQPGAFAAGVGIAGDRVTLLCAQSPIHEVVAYPADGQLDVPTEWHDSESPDPLRAYPEAPRVVGYPVTLHLYGITEKPDLREATLTGPDGQLVPCYVNTPSNDDELDDMLLLIPKQPLLPLSSYRATLVVKEAGGRELTRSWQFTTGKAPVTVPVAKPAPVVKQPPPPPAKKKKK</sequence>
<dbReference type="AlphaFoldDB" id="A0A7W9SXB7"/>
<dbReference type="RefSeq" id="WP_184203726.1">
    <property type="nucleotide sequence ID" value="NZ_JACHGW010000007.1"/>
</dbReference>
<keyword evidence="4" id="KW-1185">Reference proteome</keyword>
<dbReference type="CDD" id="cd05379">
    <property type="entry name" value="CAP_bacterial"/>
    <property type="match status" value="1"/>
</dbReference>
<dbReference type="EMBL" id="JACHGW010000007">
    <property type="protein sequence ID" value="MBB6053638.1"/>
    <property type="molecule type" value="Genomic_DNA"/>
</dbReference>
<dbReference type="Proteomes" id="UP000520814">
    <property type="component" value="Unassembled WGS sequence"/>
</dbReference>
<comment type="caution">
    <text evidence="3">The sequence shown here is derived from an EMBL/GenBank/DDBJ whole genome shotgun (WGS) entry which is preliminary data.</text>
</comment>
<name>A0A7W9SXB7_ARMRO</name>
<feature type="compositionally biased region" description="Low complexity" evidence="1">
    <location>
        <begin position="375"/>
        <end position="384"/>
    </location>
</feature>
<evidence type="ECO:0000313" key="3">
    <source>
        <dbReference type="EMBL" id="MBB6053638.1"/>
    </source>
</evidence>
<evidence type="ECO:0000259" key="2">
    <source>
        <dbReference type="Pfam" id="PF00188"/>
    </source>
</evidence>
<reference evidence="3 4" key="1">
    <citation type="submission" date="2020-08" db="EMBL/GenBank/DDBJ databases">
        <title>Genomic Encyclopedia of Type Strains, Phase IV (KMG-IV): sequencing the most valuable type-strain genomes for metagenomic binning, comparative biology and taxonomic classification.</title>
        <authorList>
            <person name="Goeker M."/>
        </authorList>
    </citation>
    <scope>NUCLEOTIDE SEQUENCE [LARGE SCALE GENOMIC DNA]</scope>
    <source>
        <strain evidence="3 4">DSM 23562</strain>
    </source>
</reference>
<evidence type="ECO:0000256" key="1">
    <source>
        <dbReference type="SAM" id="MobiDB-lite"/>
    </source>
</evidence>
<gene>
    <name evidence="3" type="ORF">HNQ39_005473</name>
</gene>
<dbReference type="InterPro" id="IPR014044">
    <property type="entry name" value="CAP_dom"/>
</dbReference>
<evidence type="ECO:0000313" key="4">
    <source>
        <dbReference type="Proteomes" id="UP000520814"/>
    </source>
</evidence>
<dbReference type="SUPFAM" id="SSF55797">
    <property type="entry name" value="PR-1-like"/>
    <property type="match status" value="1"/>
</dbReference>
<dbReference type="InterPro" id="IPR035940">
    <property type="entry name" value="CAP_sf"/>
</dbReference>